<evidence type="ECO:0008006" key="3">
    <source>
        <dbReference type="Google" id="ProtNLM"/>
    </source>
</evidence>
<dbReference type="EMBL" id="CAJNBJ010000017">
    <property type="protein sequence ID" value="CAE6767514.1"/>
    <property type="molecule type" value="Genomic_DNA"/>
</dbReference>
<evidence type="ECO:0000313" key="1">
    <source>
        <dbReference type="EMBL" id="CAE6767514.1"/>
    </source>
</evidence>
<organism evidence="1 2">
    <name type="scientific">Nitrospira defluvii</name>
    <dbReference type="NCBI Taxonomy" id="330214"/>
    <lineage>
        <taxon>Bacteria</taxon>
        <taxon>Pseudomonadati</taxon>
        <taxon>Nitrospirota</taxon>
        <taxon>Nitrospiria</taxon>
        <taxon>Nitrospirales</taxon>
        <taxon>Nitrospiraceae</taxon>
        <taxon>Nitrospira</taxon>
    </lineage>
</organism>
<keyword evidence="2" id="KW-1185">Reference proteome</keyword>
<accession>A0ABN7LWR5</accession>
<protein>
    <recommendedName>
        <fullName evidence="3">Transposase</fullName>
    </recommendedName>
</protein>
<gene>
    <name evidence="1" type="ORF">NSPZN2_40115</name>
</gene>
<name>A0ABN7LWR5_9BACT</name>
<proteinExistence type="predicted"/>
<comment type="caution">
    <text evidence="1">The sequence shown here is derived from an EMBL/GenBank/DDBJ whole genome shotgun (WGS) entry which is preliminary data.</text>
</comment>
<reference evidence="1 2" key="1">
    <citation type="submission" date="2021-02" db="EMBL/GenBank/DDBJ databases">
        <authorList>
            <person name="Han P."/>
        </authorList>
    </citation>
    <scope>NUCLEOTIDE SEQUENCE [LARGE SCALE GENOMIC DNA]</scope>
    <source>
        <strain evidence="1">Candidatus Nitrospira sp. ZN2</strain>
    </source>
</reference>
<dbReference type="Proteomes" id="UP000675880">
    <property type="component" value="Unassembled WGS sequence"/>
</dbReference>
<sequence>MHGPLPASFALRMCFDWHQLCTGLAGVTGGRRGLPVSGKLSIDRFALSLTIDQRT</sequence>
<evidence type="ECO:0000313" key="2">
    <source>
        <dbReference type="Proteomes" id="UP000675880"/>
    </source>
</evidence>